<dbReference type="WBParaSite" id="ES5_v2.g24572.t1">
    <property type="protein sequence ID" value="ES5_v2.g24572.t1"/>
    <property type="gene ID" value="ES5_v2.g24572"/>
</dbReference>
<dbReference type="Proteomes" id="UP000887579">
    <property type="component" value="Unplaced"/>
</dbReference>
<evidence type="ECO:0000313" key="1">
    <source>
        <dbReference type="Proteomes" id="UP000887579"/>
    </source>
</evidence>
<protein>
    <submittedName>
        <fullName evidence="2">Uncharacterized protein</fullName>
    </submittedName>
</protein>
<proteinExistence type="predicted"/>
<organism evidence="1 2">
    <name type="scientific">Panagrolaimus sp. ES5</name>
    <dbReference type="NCBI Taxonomy" id="591445"/>
    <lineage>
        <taxon>Eukaryota</taxon>
        <taxon>Metazoa</taxon>
        <taxon>Ecdysozoa</taxon>
        <taxon>Nematoda</taxon>
        <taxon>Chromadorea</taxon>
        <taxon>Rhabditida</taxon>
        <taxon>Tylenchina</taxon>
        <taxon>Panagrolaimomorpha</taxon>
        <taxon>Panagrolaimoidea</taxon>
        <taxon>Panagrolaimidae</taxon>
        <taxon>Panagrolaimus</taxon>
    </lineage>
</organism>
<evidence type="ECO:0000313" key="2">
    <source>
        <dbReference type="WBParaSite" id="ES5_v2.g24572.t1"/>
    </source>
</evidence>
<reference evidence="2" key="1">
    <citation type="submission" date="2022-11" db="UniProtKB">
        <authorList>
            <consortium name="WormBaseParasite"/>
        </authorList>
    </citation>
    <scope>IDENTIFICATION</scope>
</reference>
<name>A0AC34G488_9BILA</name>
<sequence length="166" mass="19636">MSSNQDKLAEFFGKFYSDSDNEESDEDRLRRQLKEKDDSIKKLEKQMRSKSRENQTLHQRVTELLGENKSMHKIIDELNQKLAVYDAVKKKEEKRAIKTAKRVGPKIDENNPDDEIHHATRFPSRPTKRVSSDEYDDNHKRQHMIDKMNNLTLHDRGSRSTRETPK</sequence>
<accession>A0AC34G488</accession>